<name>D5X9N8_THEPJ</name>
<dbReference type="PANTHER" id="PTHR34295:SF1">
    <property type="entry name" value="BIOTIN TRANSPORTER BIOY"/>
    <property type="match status" value="1"/>
</dbReference>
<dbReference type="RefSeq" id="WP_013119137.1">
    <property type="nucleotide sequence ID" value="NC_014152.1"/>
</dbReference>
<dbReference type="InterPro" id="IPR003784">
    <property type="entry name" value="BioY"/>
</dbReference>
<feature type="transmembrane region" description="Helical" evidence="3">
    <location>
        <begin position="31"/>
        <end position="49"/>
    </location>
</feature>
<keyword evidence="5" id="KW-1185">Reference proteome</keyword>
<dbReference type="PIRSF" id="PIRSF016661">
    <property type="entry name" value="BioY"/>
    <property type="match status" value="1"/>
</dbReference>
<dbReference type="PANTHER" id="PTHR34295">
    <property type="entry name" value="BIOTIN TRANSPORTER BIOY"/>
    <property type="match status" value="1"/>
</dbReference>
<keyword evidence="2 3" id="KW-0472">Membrane</keyword>
<organism evidence="4 5">
    <name type="scientific">Thermincola potens (strain JR)</name>
    <dbReference type="NCBI Taxonomy" id="635013"/>
    <lineage>
        <taxon>Bacteria</taxon>
        <taxon>Bacillati</taxon>
        <taxon>Bacillota</taxon>
        <taxon>Clostridia</taxon>
        <taxon>Eubacteriales</taxon>
        <taxon>Thermincolaceae</taxon>
        <taxon>Thermincola</taxon>
    </lineage>
</organism>
<feature type="transmembrane region" description="Helical" evidence="3">
    <location>
        <begin position="56"/>
        <end position="73"/>
    </location>
</feature>
<dbReference type="Pfam" id="PF02632">
    <property type="entry name" value="BioY"/>
    <property type="match status" value="1"/>
</dbReference>
<keyword evidence="3" id="KW-1133">Transmembrane helix</keyword>
<dbReference type="HOGENOM" id="CLU_077931_3_1_9"/>
<dbReference type="EMBL" id="CP002028">
    <property type="protein sequence ID" value="ADG81109.1"/>
    <property type="molecule type" value="Genomic_DNA"/>
</dbReference>
<evidence type="ECO:0000313" key="5">
    <source>
        <dbReference type="Proteomes" id="UP000002377"/>
    </source>
</evidence>
<feature type="transmembrane region" description="Helical" evidence="3">
    <location>
        <begin position="157"/>
        <end position="179"/>
    </location>
</feature>
<dbReference type="Gene3D" id="1.10.1760.20">
    <property type="match status" value="1"/>
</dbReference>
<evidence type="ECO:0000256" key="3">
    <source>
        <dbReference type="SAM" id="Phobius"/>
    </source>
</evidence>
<proteinExistence type="inferred from homology"/>
<dbReference type="OrthoDB" id="9803495at2"/>
<gene>
    <name evidence="4" type="ordered locus">TherJR_0221</name>
</gene>
<dbReference type="AlphaFoldDB" id="D5X9N8"/>
<dbReference type="Proteomes" id="UP000002377">
    <property type="component" value="Chromosome"/>
</dbReference>
<evidence type="ECO:0000256" key="1">
    <source>
        <dbReference type="ARBA" id="ARBA00010692"/>
    </source>
</evidence>
<comment type="similarity">
    <text evidence="1 2">Belongs to the BioY family.</text>
</comment>
<reference evidence="4 5" key="1">
    <citation type="submission" date="2010-05" db="EMBL/GenBank/DDBJ databases">
        <title>Complete sequence of Thermincola sp. JR.</title>
        <authorList>
            <consortium name="US DOE Joint Genome Institute"/>
            <person name="Lucas S."/>
            <person name="Copeland A."/>
            <person name="Lapidus A."/>
            <person name="Cheng J.-F."/>
            <person name="Bruce D."/>
            <person name="Goodwin L."/>
            <person name="Pitluck S."/>
            <person name="Chertkov O."/>
            <person name="Detter J.C."/>
            <person name="Han C."/>
            <person name="Tapia R."/>
            <person name="Land M."/>
            <person name="Hauser L."/>
            <person name="Kyrpides N."/>
            <person name="Mikhailova N."/>
            <person name="Hazen T.C."/>
            <person name="Woyke T."/>
        </authorList>
    </citation>
    <scope>NUCLEOTIDE SEQUENCE [LARGE SCALE GENOMIC DNA]</scope>
    <source>
        <strain evidence="4 5">JR</strain>
    </source>
</reference>
<protein>
    <recommendedName>
        <fullName evidence="2">Biotin transporter</fullName>
    </recommendedName>
</protein>
<accession>D5X9N8</accession>
<feature type="transmembrane region" description="Helical" evidence="3">
    <location>
        <begin position="79"/>
        <end position="101"/>
    </location>
</feature>
<dbReference type="STRING" id="635013.TherJR_0221"/>
<comment type="subcellular location">
    <subcellularLocation>
        <location evidence="2">Cell membrane</location>
        <topology evidence="2">Multi-pass membrane protein</topology>
    </subcellularLocation>
</comment>
<feature type="transmembrane region" description="Helical" evidence="3">
    <location>
        <begin position="113"/>
        <end position="137"/>
    </location>
</feature>
<evidence type="ECO:0000313" key="4">
    <source>
        <dbReference type="EMBL" id="ADG81109.1"/>
    </source>
</evidence>
<evidence type="ECO:0000256" key="2">
    <source>
        <dbReference type="PIRNR" id="PIRNR016661"/>
    </source>
</evidence>
<dbReference type="GO" id="GO:0015225">
    <property type="term" value="F:biotin transmembrane transporter activity"/>
    <property type="evidence" value="ECO:0007669"/>
    <property type="project" value="UniProtKB-UniRule"/>
</dbReference>
<dbReference type="GO" id="GO:0005886">
    <property type="term" value="C:plasma membrane"/>
    <property type="evidence" value="ECO:0007669"/>
    <property type="project" value="UniProtKB-SubCell"/>
</dbReference>
<keyword evidence="3" id="KW-0812">Transmembrane</keyword>
<sequence length="190" mass="20532" precursor="true">MRLTIRDMAFVSLFTALAVSAALVLRFGGEAVVPFSLLPLVVMLAGSLLGARLGALSMIVYILLGLVGVPVFAKPPYGGLTYILQPSFGFLPGFVVAAYVIGRILERKEQKSFLSYFLASVVGIVVIYIIGIPYLYIILNFYLGKAVSVMQALKIGFLPFILFDLAKAVVTALIARPVAEQVRTARISRS</sequence>
<dbReference type="KEGG" id="tjr:TherJR_0221"/>
<dbReference type="eggNOG" id="COG1268">
    <property type="taxonomic scope" value="Bacteria"/>
</dbReference>
<keyword evidence="2" id="KW-1003">Cell membrane</keyword>
<keyword evidence="2" id="KW-0813">Transport</keyword>